<dbReference type="Proteomes" id="UP000822184">
    <property type="component" value="Unassembled WGS sequence"/>
</dbReference>
<comment type="caution">
    <text evidence="1">The sequence shown here is derived from an EMBL/GenBank/DDBJ whole genome shotgun (WGS) entry which is preliminary data.</text>
</comment>
<dbReference type="EMBL" id="JABTDW010000001">
    <property type="protein sequence ID" value="NSB16477.1"/>
    <property type="molecule type" value="Genomic_DNA"/>
</dbReference>
<organism evidence="1 2">
    <name type="scientific">Clostridium beijerinckii</name>
    <name type="common">Clostridium MP</name>
    <dbReference type="NCBI Taxonomy" id="1520"/>
    <lineage>
        <taxon>Bacteria</taxon>
        <taxon>Bacillati</taxon>
        <taxon>Bacillota</taxon>
        <taxon>Clostridia</taxon>
        <taxon>Eubacteriales</taxon>
        <taxon>Clostridiaceae</taxon>
        <taxon>Clostridium</taxon>
    </lineage>
</organism>
<dbReference type="RefSeq" id="WP_171786575.1">
    <property type="nucleotide sequence ID" value="NZ_JABFUN010000001.1"/>
</dbReference>
<reference evidence="1" key="1">
    <citation type="submission" date="2020-06" db="EMBL/GenBank/DDBJ databases">
        <title>Genomic insights into acetone-butanol-ethanol (ABE) fermentation by sequencing solventogenic clostridia strains.</title>
        <authorList>
            <person name="Brown S."/>
        </authorList>
    </citation>
    <scope>NUCLEOTIDE SEQUENCE</scope>
    <source>
        <strain evidence="1">DJ123</strain>
    </source>
</reference>
<name>A0AAE5H8T3_CLOBE</name>
<evidence type="ECO:0000313" key="2">
    <source>
        <dbReference type="Proteomes" id="UP000822184"/>
    </source>
</evidence>
<proteinExistence type="predicted"/>
<accession>A0AAE5H8T3</accession>
<dbReference type="AlphaFoldDB" id="A0AAE5H8T3"/>
<protein>
    <submittedName>
        <fullName evidence="1">Uncharacterized protein</fullName>
    </submittedName>
</protein>
<gene>
    <name evidence="1" type="ORF">BCD95_004736</name>
</gene>
<evidence type="ECO:0000313" key="1">
    <source>
        <dbReference type="EMBL" id="NSB16477.1"/>
    </source>
</evidence>
<sequence length="54" mass="6412">MITEFEKINLEVEDVISRWFKCDITGDGAMAEIAKIYEDRRSRNEIINVYTQEK</sequence>